<dbReference type="PANTHER" id="PTHR37524:SF2">
    <property type="entry name" value="RIBOSOMAL RNA METHYLTRANSFERASE FTSJ DOMAIN-CONTAINING PROTEIN"/>
    <property type="match status" value="1"/>
</dbReference>
<dbReference type="Gene3D" id="3.40.50.150">
    <property type="entry name" value="Vaccinia Virus protein VP39"/>
    <property type="match status" value="1"/>
</dbReference>
<evidence type="ECO:0000256" key="3">
    <source>
        <dbReference type="ARBA" id="ARBA00022603"/>
    </source>
</evidence>
<evidence type="ECO:0000256" key="7">
    <source>
        <dbReference type="PIRSR" id="PIRSR028774-1"/>
    </source>
</evidence>
<dbReference type="Gene3D" id="3.30.2300.20">
    <property type="match status" value="1"/>
</dbReference>
<feature type="binding site" evidence="6 8">
    <location>
        <begin position="227"/>
        <end position="230"/>
    </location>
    <ligand>
        <name>S-adenosyl-L-methionine</name>
        <dbReference type="ChEBI" id="CHEBI:59789"/>
    </ligand>
</feature>
<evidence type="ECO:0000256" key="8">
    <source>
        <dbReference type="PIRSR" id="PIRSR028774-2"/>
    </source>
</evidence>
<feature type="binding site" evidence="6 8">
    <location>
        <position position="284"/>
    </location>
    <ligand>
        <name>S-adenosyl-L-methionine</name>
        <dbReference type="ChEBI" id="CHEBI:59789"/>
    </ligand>
</feature>
<dbReference type="NCBIfam" id="NF008734">
    <property type="entry name" value="PRK11760.1"/>
    <property type="match status" value="1"/>
</dbReference>
<keyword evidence="5 6" id="KW-0949">S-adenosyl-L-methionine</keyword>
<keyword evidence="3 6" id="KW-0489">Methyltransferase</keyword>
<dbReference type="InterPro" id="IPR048646">
    <property type="entry name" value="RlmM_THUMP-like"/>
</dbReference>
<feature type="active site" description="Proton acceptor" evidence="6 7">
    <location>
        <position position="313"/>
    </location>
</feature>
<feature type="binding site" evidence="6 8">
    <location>
        <position position="246"/>
    </location>
    <ligand>
        <name>S-adenosyl-L-methionine</name>
        <dbReference type="ChEBI" id="CHEBI:59789"/>
    </ligand>
</feature>
<dbReference type="SUPFAM" id="SSF53335">
    <property type="entry name" value="S-adenosyl-L-methionine-dependent methyltransferases"/>
    <property type="match status" value="1"/>
</dbReference>
<name>A0A8A8H581_PASMD</name>
<dbReference type="HAMAP" id="MF_01551">
    <property type="entry name" value="23SrRNA_methyltr_M"/>
    <property type="match status" value="1"/>
</dbReference>
<dbReference type="Pfam" id="PF01728">
    <property type="entry name" value="FtsJ"/>
    <property type="match status" value="1"/>
</dbReference>
<dbReference type="Gene3D" id="3.30.70.2810">
    <property type="match status" value="1"/>
</dbReference>
<comment type="function">
    <text evidence="6">Catalyzes the 2'-O-methylation at nucleotide C2498 in 23S rRNA.</text>
</comment>
<comment type="caution">
    <text evidence="12">The sequence shown here is derived from an EMBL/GenBank/DDBJ whole genome shotgun (WGS) entry which is preliminary data.</text>
</comment>
<dbReference type="InterPro" id="IPR002877">
    <property type="entry name" value="RNA_MeTrfase_FtsJ_dom"/>
</dbReference>
<keyword evidence="1 6" id="KW-0963">Cytoplasm</keyword>
<evidence type="ECO:0000256" key="2">
    <source>
        <dbReference type="ARBA" id="ARBA00022552"/>
    </source>
</evidence>
<dbReference type="PIRSF" id="PIRSF028774">
    <property type="entry name" value="UCP028774"/>
    <property type="match status" value="1"/>
</dbReference>
<dbReference type="EC" id="2.1.1.186" evidence="6"/>
<feature type="domain" description="Ribosomal RNA large subunit methyltransferase M THUMP-like" evidence="11">
    <location>
        <begin position="84"/>
        <end position="170"/>
    </location>
</feature>
<dbReference type="GO" id="GO:0032259">
    <property type="term" value="P:methylation"/>
    <property type="evidence" value="ECO:0007669"/>
    <property type="project" value="UniProtKB-KW"/>
</dbReference>
<keyword evidence="2 6" id="KW-0698">rRNA processing</keyword>
<dbReference type="GO" id="GO:0005737">
    <property type="term" value="C:cytoplasm"/>
    <property type="evidence" value="ECO:0007669"/>
    <property type="project" value="UniProtKB-SubCell"/>
</dbReference>
<evidence type="ECO:0000259" key="11">
    <source>
        <dbReference type="Pfam" id="PF21239"/>
    </source>
</evidence>
<organism evidence="12 13">
    <name type="scientific">Pasteurella multocida</name>
    <dbReference type="NCBI Taxonomy" id="747"/>
    <lineage>
        <taxon>Bacteria</taxon>
        <taxon>Pseudomonadati</taxon>
        <taxon>Pseudomonadota</taxon>
        <taxon>Gammaproteobacteria</taxon>
        <taxon>Pasteurellales</taxon>
        <taxon>Pasteurellaceae</taxon>
        <taxon>Pasteurella</taxon>
    </lineage>
</organism>
<feature type="domain" description="RlmM ferredoxin-like" evidence="10">
    <location>
        <begin position="1"/>
        <end position="71"/>
    </location>
</feature>
<comment type="similarity">
    <text evidence="6">Belongs to the class I-like SAM-binding methyltransferase superfamily. RNA methyltransferase RlmE family. RlmM subfamily.</text>
</comment>
<dbReference type="GO" id="GO:0006364">
    <property type="term" value="P:rRNA processing"/>
    <property type="evidence" value="ECO:0007669"/>
    <property type="project" value="UniProtKB-UniRule"/>
</dbReference>
<dbReference type="Pfam" id="PF21239">
    <property type="entry name" value="RLMM_N"/>
    <property type="match status" value="1"/>
</dbReference>
<evidence type="ECO:0000256" key="6">
    <source>
        <dbReference type="HAMAP-Rule" id="MF_01551"/>
    </source>
</evidence>
<keyword evidence="4 6" id="KW-0808">Transferase</keyword>
<dbReference type="GO" id="GO:0008757">
    <property type="term" value="F:S-adenosylmethionine-dependent methyltransferase activity"/>
    <property type="evidence" value="ECO:0007669"/>
    <property type="project" value="UniProtKB-UniRule"/>
</dbReference>
<feature type="binding site" evidence="6 8">
    <location>
        <position position="266"/>
    </location>
    <ligand>
        <name>S-adenosyl-L-methionine</name>
        <dbReference type="ChEBI" id="CHEBI:59789"/>
    </ligand>
</feature>
<evidence type="ECO:0000256" key="4">
    <source>
        <dbReference type="ARBA" id="ARBA00022679"/>
    </source>
</evidence>
<feature type="binding site" evidence="6 8">
    <location>
        <position position="194"/>
    </location>
    <ligand>
        <name>S-adenosyl-L-methionine</name>
        <dbReference type="ChEBI" id="CHEBI:59789"/>
    </ligand>
</feature>
<gene>
    <name evidence="6" type="primary">rlmM</name>
    <name evidence="12" type="ORF">C2800_05425</name>
</gene>
<dbReference type="Proteomes" id="UP000540079">
    <property type="component" value="Unassembled WGS sequence"/>
</dbReference>
<dbReference type="InterPro" id="IPR040739">
    <property type="entry name" value="RlmM_FDX"/>
</dbReference>
<comment type="subunit">
    <text evidence="6">Monomer.</text>
</comment>
<comment type="catalytic activity">
    <reaction evidence="6">
        <text>cytidine(2498) in 23S rRNA + S-adenosyl-L-methionine = 2'-O-methylcytidine(2498) in 23S rRNA + S-adenosyl-L-homocysteine + H(+)</text>
        <dbReference type="Rhea" id="RHEA:42788"/>
        <dbReference type="Rhea" id="RHEA-COMP:10244"/>
        <dbReference type="Rhea" id="RHEA-COMP:10245"/>
        <dbReference type="ChEBI" id="CHEBI:15378"/>
        <dbReference type="ChEBI" id="CHEBI:57856"/>
        <dbReference type="ChEBI" id="CHEBI:59789"/>
        <dbReference type="ChEBI" id="CHEBI:74495"/>
        <dbReference type="ChEBI" id="CHEBI:82748"/>
        <dbReference type="EC" id="2.1.1.186"/>
    </reaction>
</comment>
<accession>A0A8A8H581</accession>
<evidence type="ECO:0000259" key="9">
    <source>
        <dbReference type="Pfam" id="PF01728"/>
    </source>
</evidence>
<dbReference type="AlphaFoldDB" id="A0A8A8H581"/>
<dbReference type="Pfam" id="PF18125">
    <property type="entry name" value="RlmM_FDX"/>
    <property type="match status" value="1"/>
</dbReference>
<evidence type="ECO:0000256" key="1">
    <source>
        <dbReference type="ARBA" id="ARBA00022490"/>
    </source>
</evidence>
<feature type="domain" description="Ribosomal RNA methyltransferase FtsJ" evidence="9">
    <location>
        <begin position="192"/>
        <end position="288"/>
    </location>
</feature>
<evidence type="ECO:0000313" key="12">
    <source>
        <dbReference type="EMBL" id="NNI78862.1"/>
    </source>
</evidence>
<evidence type="ECO:0000259" key="10">
    <source>
        <dbReference type="Pfam" id="PF18125"/>
    </source>
</evidence>
<dbReference type="RefSeq" id="WP_005751430.1">
    <property type="nucleotide sequence ID" value="NZ_CP030096.1"/>
</dbReference>
<dbReference type="PANTHER" id="PTHR37524">
    <property type="entry name" value="RIBOSOMAL RNA LARGE SUBUNIT METHYLTRANSFERASE M"/>
    <property type="match status" value="1"/>
</dbReference>
<reference evidence="12 13" key="1">
    <citation type="journal article" date="2018" name="Front. Microbiol.">
        <title>Genetic and Phylogenetic Characteristics of Pasteurella multocida Isolates From Different Host Species.</title>
        <authorList>
            <person name="Peng Z."/>
            <person name="Liang W."/>
            <person name="Wang F."/>
            <person name="Xu Z."/>
            <person name="Xie Z."/>
            <person name="Lian Z."/>
            <person name="Hua L."/>
            <person name="Zhou R."/>
            <person name="Chen H."/>
            <person name="Wu B."/>
        </authorList>
    </citation>
    <scope>NUCLEOTIDE SEQUENCE [LARGE SCALE GENOMIC DNA]</scope>
    <source>
        <strain evidence="12 13">HNA06</strain>
    </source>
</reference>
<evidence type="ECO:0000313" key="13">
    <source>
        <dbReference type="Proteomes" id="UP000540079"/>
    </source>
</evidence>
<comment type="subcellular location">
    <subcellularLocation>
        <location evidence="6">Cytoplasm</location>
    </subcellularLocation>
</comment>
<evidence type="ECO:0000256" key="5">
    <source>
        <dbReference type="ARBA" id="ARBA00022691"/>
    </source>
</evidence>
<dbReference type="EMBL" id="PPVL01000004">
    <property type="protein sequence ID" value="NNI78862.1"/>
    <property type="molecule type" value="Genomic_DNA"/>
</dbReference>
<dbReference type="InterPro" id="IPR029063">
    <property type="entry name" value="SAM-dependent_MTases_sf"/>
</dbReference>
<proteinExistence type="inferred from homology"/>
<protein>
    <recommendedName>
        <fullName evidence="6">Ribosomal RNA large subunit methyltransferase M</fullName>
        <ecNumber evidence="6">2.1.1.186</ecNumber>
    </recommendedName>
    <alternativeName>
        <fullName evidence="6">23S rRNA (cytidine2498-2'-O)-methyltransferase</fullName>
    </alternativeName>
    <alternativeName>
        <fullName evidence="6">23S rRNA 2'-O-ribose methyltransferase RlmM</fullName>
    </alternativeName>
</protein>
<sequence>MNKLALYCRPGFEKELAAEISEKAAELGIFGFARVEENQGYVIFECYQTDDADRLAREIPFNQLIFARQMIVVSDLLADLSVQDRISPIIQQYQAIAHQINLTYSTELLVETADTNEAKSLSAFCRKFTVPLRQALKKQGWLQGTRHHKQGLTLHILMLDSTQCYVGYSYNHNHSEHFMGIPRLKFPLDAPSRSTLKLEEAILTFLSREEEKKRLNEQMYAVDLGACPGGWTYQLVKRGLFVYAVDHGKMAASLHDTGRIEHCAEDGFKFQPPKRSKIDWLVCDMVEQPSRISQLILKWLVNGWCHETIFNLKLPMKKRYLEVKKCLQMIEESLEKQGFRYHIQAKHLYHDREEITVHIAVKALD</sequence>
<dbReference type="InterPro" id="IPR011224">
    <property type="entry name" value="rRNA_MeTrfase_M"/>
</dbReference>